<keyword evidence="4" id="KW-0067">ATP-binding</keyword>
<protein>
    <recommendedName>
        <fullName evidence="5">Helicase-associated domain-containing protein</fullName>
    </recommendedName>
</protein>
<evidence type="ECO:0000259" key="5">
    <source>
        <dbReference type="SMART" id="SM00847"/>
    </source>
</evidence>
<proteinExistence type="predicted"/>
<organism evidence="6 7">
    <name type="scientific">Pseudolysinimonas kribbensis</name>
    <dbReference type="NCBI Taxonomy" id="433641"/>
    <lineage>
        <taxon>Bacteria</taxon>
        <taxon>Bacillati</taxon>
        <taxon>Actinomycetota</taxon>
        <taxon>Actinomycetes</taxon>
        <taxon>Micrococcales</taxon>
        <taxon>Microbacteriaceae</taxon>
        <taxon>Pseudolysinimonas</taxon>
    </lineage>
</organism>
<evidence type="ECO:0000256" key="2">
    <source>
        <dbReference type="ARBA" id="ARBA00022801"/>
    </source>
</evidence>
<keyword evidence="1" id="KW-0547">Nucleotide-binding</keyword>
<evidence type="ECO:0000256" key="1">
    <source>
        <dbReference type="ARBA" id="ARBA00022741"/>
    </source>
</evidence>
<dbReference type="PANTHER" id="PTHR18934:SF99">
    <property type="entry name" value="ATP-DEPENDENT RNA HELICASE DHX37-RELATED"/>
    <property type="match status" value="1"/>
</dbReference>
<reference evidence="7" key="1">
    <citation type="journal article" date="2019" name="Int. J. Syst. Evol. Microbiol.">
        <title>The Global Catalogue of Microorganisms (GCM) 10K type strain sequencing project: providing services to taxonomists for standard genome sequencing and annotation.</title>
        <authorList>
            <consortium name="The Broad Institute Genomics Platform"/>
            <consortium name="The Broad Institute Genome Sequencing Center for Infectious Disease"/>
            <person name="Wu L."/>
            <person name="Ma J."/>
        </authorList>
    </citation>
    <scope>NUCLEOTIDE SEQUENCE [LARGE SCALE GENOMIC DNA]</scope>
    <source>
        <strain evidence="7">NBRC 108894</strain>
    </source>
</reference>
<dbReference type="NCBIfam" id="TIGR01967">
    <property type="entry name" value="DEAH_box_HrpA"/>
    <property type="match status" value="1"/>
</dbReference>
<keyword evidence="7" id="KW-1185">Reference proteome</keyword>
<dbReference type="InterPro" id="IPR011709">
    <property type="entry name" value="DEAD-box_helicase_OB_fold"/>
</dbReference>
<evidence type="ECO:0000256" key="4">
    <source>
        <dbReference type="ARBA" id="ARBA00022840"/>
    </source>
</evidence>
<name>A0ABQ6KB02_9MICO</name>
<keyword evidence="3" id="KW-0347">Helicase</keyword>
<sequence>MAITAVGRELARLPVDPRFGRMLVEAKRNGVAREVAAIVAGLSIQDVRERPLEKRPQADQAHARFADPTSDFLGLLKLWDHLDEQRRELSSSAFRRMCKAEFLNYLRVREWQDLYRQILSQSGLKAGPPKVDPDAVHRSLLSGLLSRIGLRDDRTKGRATEFLGSRQQRFAIFPGSSLAKKPPAAVMAGELVETSRLFARTVAAIDPAWAESLAGDLVERTYSEPRWEKRQGSAVADERVTLFGVPIVSKRRIQLARIEPERARELLIRHALVEGEWPYDIRRNALYAFDRDNRALRAELGELEERARRRDILSGDEALVEFYDARVPADVTDVRRFERWWKAARAEQPDLLTMTRADLLEQEHDEEYPDELGGFRLDYRFEPGAADDGITVEIPLARLPAVGPAGFDRLVPALREELVTALLRTLPKAIRRDLVPAGDWARRLLPTLSGDPGIPLTQALADAARAMAHVVVRPEDFDLERLPPHLRVNFAAVDERGRRVGASKDLGELQARLADRTRTSVAKAVAPPRSALERDRIERWDLGDLPAVVENGPVRGYPALTVETTREGDHVALRVLANAGEQAVAHRAGVRRLIALTLPSPASYVQEHLTTTEKLHLAASPYRSVAALIEDAVLAVVDDVAGERAPFDAAGFEALRQEASAALIDRTFALVGLAARTLAAARDADKAISAASGLALMSPLSDARAQLEALIHPGFVRITGAAQLPRVPVYLAGIVHRVQRMAENLGRDRVWQSETEQALALYRDAGGPLPLELATPQRLVEVRWMLEELRLSLFAQPLGARGPVSVQRIRKALAG</sequence>
<dbReference type="Gene3D" id="1.20.120.1080">
    <property type="match status" value="1"/>
</dbReference>
<dbReference type="SUPFAM" id="SSF52540">
    <property type="entry name" value="P-loop containing nucleoside triphosphate hydrolases"/>
    <property type="match status" value="1"/>
</dbReference>
<dbReference type="EMBL" id="BSVB01000001">
    <property type="protein sequence ID" value="GMA96055.1"/>
    <property type="molecule type" value="Genomic_DNA"/>
</dbReference>
<dbReference type="InterPro" id="IPR007502">
    <property type="entry name" value="Helicase-assoc_dom"/>
</dbReference>
<dbReference type="InterPro" id="IPR027417">
    <property type="entry name" value="P-loop_NTPase"/>
</dbReference>
<feature type="domain" description="Helicase-associated" evidence="5">
    <location>
        <begin position="2"/>
        <end position="76"/>
    </location>
</feature>
<evidence type="ECO:0000313" key="7">
    <source>
        <dbReference type="Proteomes" id="UP001157034"/>
    </source>
</evidence>
<evidence type="ECO:0000256" key="3">
    <source>
        <dbReference type="ARBA" id="ARBA00022806"/>
    </source>
</evidence>
<evidence type="ECO:0000313" key="6">
    <source>
        <dbReference type="EMBL" id="GMA96055.1"/>
    </source>
</evidence>
<gene>
    <name evidence="6" type="ORF">GCM10025881_28790</name>
</gene>
<keyword evidence="2" id="KW-0378">Hydrolase</keyword>
<dbReference type="PANTHER" id="PTHR18934">
    <property type="entry name" value="ATP-DEPENDENT RNA HELICASE"/>
    <property type="match status" value="1"/>
</dbReference>
<dbReference type="SMART" id="SM00847">
    <property type="entry name" value="HA2"/>
    <property type="match status" value="1"/>
</dbReference>
<accession>A0ABQ6KB02</accession>
<dbReference type="Pfam" id="PF21010">
    <property type="entry name" value="HA2_C"/>
    <property type="match status" value="1"/>
</dbReference>
<dbReference type="InterPro" id="IPR010222">
    <property type="entry name" value="RNA_helicase_HrpA"/>
</dbReference>
<dbReference type="Proteomes" id="UP001157034">
    <property type="component" value="Unassembled WGS sequence"/>
</dbReference>
<dbReference type="InterPro" id="IPR024590">
    <property type="entry name" value="HrpA_C"/>
</dbReference>
<comment type="caution">
    <text evidence="6">The sequence shown here is derived from an EMBL/GenBank/DDBJ whole genome shotgun (WGS) entry which is preliminary data.</text>
</comment>
<dbReference type="Pfam" id="PF07717">
    <property type="entry name" value="OB_NTP_bind"/>
    <property type="match status" value="1"/>
</dbReference>
<dbReference type="Pfam" id="PF11898">
    <property type="entry name" value="DUF3418"/>
    <property type="match status" value="1"/>
</dbReference>